<keyword evidence="2" id="KW-1185">Reference proteome</keyword>
<dbReference type="EMBL" id="CP054490">
    <property type="protein sequence ID" value="QKQ24246.1"/>
    <property type="molecule type" value="Genomic_DNA"/>
</dbReference>
<organism evidence="1 2">
    <name type="scientific">Candidatus Ruthia endofausta</name>
    <dbReference type="NCBI Taxonomy" id="2738852"/>
    <lineage>
        <taxon>Bacteria</taxon>
        <taxon>Pseudomonadati</taxon>
        <taxon>Pseudomonadota</taxon>
        <taxon>Gammaproteobacteria</taxon>
        <taxon>Candidatus Pseudothioglobaceae</taxon>
        <taxon>Candidatus Ruthturnera</taxon>
    </lineage>
</organism>
<dbReference type="Proteomes" id="UP000509429">
    <property type="component" value="Chromosome"/>
</dbReference>
<dbReference type="RefSeq" id="WP_174605684.1">
    <property type="nucleotide sequence ID" value="NZ_CP054490.1"/>
</dbReference>
<dbReference type="KEGG" id="reo:HUE58_03675"/>
<sequence>MAVKAIIFAHQKVLKRRYKPVAIWLNVRSIYLADKERMPRTQDLLKAFIKEVA</sequence>
<evidence type="ECO:0000313" key="1">
    <source>
        <dbReference type="EMBL" id="QKQ24246.1"/>
    </source>
</evidence>
<reference evidence="1 2" key="1">
    <citation type="submission" date="2020-05" db="EMBL/GenBank/DDBJ databases">
        <title>Horizontal transmission and recombination maintain forever young bacterial symbiont genomes.</title>
        <authorList>
            <person name="Russell S.L."/>
            <person name="Pepper-Tunick E."/>
            <person name="Svedberg J."/>
            <person name="Byrne A."/>
            <person name="Ruelas Castillo J."/>
            <person name="Vollmers C."/>
            <person name="Beinart R.A."/>
            <person name="Corbett-Detig R."/>
        </authorList>
    </citation>
    <scope>NUCLEOTIDE SEQUENCE [LARGE SCALE GENOMIC DNA]</scope>
    <source>
        <strain evidence="1">JDF_Ridge</strain>
    </source>
</reference>
<protein>
    <submittedName>
        <fullName evidence="1">Uncharacterized protein</fullName>
    </submittedName>
</protein>
<evidence type="ECO:0000313" key="2">
    <source>
        <dbReference type="Proteomes" id="UP000509429"/>
    </source>
</evidence>
<proteinExistence type="predicted"/>
<name>A0A6N0HPK5_9GAMM</name>
<dbReference type="AlphaFoldDB" id="A0A6N0HPK5"/>
<accession>A0A6N0HPK5</accession>
<gene>
    <name evidence="1" type="ORF">HUE58_03675</name>
</gene>